<keyword evidence="7" id="KW-0479">Metal-binding</keyword>
<keyword evidence="4" id="KW-1003">Cell membrane</keyword>
<gene>
    <name evidence="13" type="primary">cydB</name>
    <name evidence="13" type="ORF">JL102_20435</name>
</gene>
<evidence type="ECO:0000256" key="3">
    <source>
        <dbReference type="ARBA" id="ARBA00022448"/>
    </source>
</evidence>
<feature type="transmembrane region" description="Helical" evidence="12">
    <location>
        <begin position="113"/>
        <end position="138"/>
    </location>
</feature>
<dbReference type="PIRSF" id="PIRSF000267">
    <property type="entry name" value="Cyt_oxidse_sub2"/>
    <property type="match status" value="1"/>
</dbReference>
<keyword evidence="8" id="KW-0249">Electron transport</keyword>
<evidence type="ECO:0000256" key="8">
    <source>
        <dbReference type="ARBA" id="ARBA00022982"/>
    </source>
</evidence>
<evidence type="ECO:0000256" key="2">
    <source>
        <dbReference type="ARBA" id="ARBA00007543"/>
    </source>
</evidence>
<feature type="transmembrane region" description="Helical" evidence="12">
    <location>
        <begin position="198"/>
        <end position="215"/>
    </location>
</feature>
<feature type="transmembrane region" description="Helical" evidence="12">
    <location>
        <begin position="325"/>
        <end position="347"/>
    </location>
</feature>
<evidence type="ECO:0000256" key="12">
    <source>
        <dbReference type="SAM" id="Phobius"/>
    </source>
</evidence>
<evidence type="ECO:0000256" key="7">
    <source>
        <dbReference type="ARBA" id="ARBA00022723"/>
    </source>
</evidence>
<evidence type="ECO:0000256" key="10">
    <source>
        <dbReference type="ARBA" id="ARBA00023004"/>
    </source>
</evidence>
<dbReference type="RefSeq" id="WP_202246326.1">
    <property type="nucleotide sequence ID" value="NZ_JAESIY010000013.1"/>
</dbReference>
<evidence type="ECO:0000313" key="14">
    <source>
        <dbReference type="Proteomes" id="UP000659388"/>
    </source>
</evidence>
<dbReference type="NCBIfam" id="TIGR00203">
    <property type="entry name" value="cydB"/>
    <property type="match status" value="1"/>
</dbReference>
<evidence type="ECO:0000256" key="4">
    <source>
        <dbReference type="ARBA" id="ARBA00022475"/>
    </source>
</evidence>
<comment type="caution">
    <text evidence="13">The sequence shown here is derived from an EMBL/GenBank/DDBJ whole genome shotgun (WGS) entry which is preliminary data.</text>
</comment>
<comment type="similarity">
    <text evidence="2">Belongs to the cytochrome ubiquinol oxidase subunit 2 family.</text>
</comment>
<keyword evidence="10" id="KW-0408">Iron</keyword>
<keyword evidence="14" id="KW-1185">Reference proteome</keyword>
<dbReference type="GO" id="GO:0005886">
    <property type="term" value="C:plasma membrane"/>
    <property type="evidence" value="ECO:0007669"/>
    <property type="project" value="UniProtKB-SubCell"/>
</dbReference>
<dbReference type="GO" id="GO:0046872">
    <property type="term" value="F:metal ion binding"/>
    <property type="evidence" value="ECO:0007669"/>
    <property type="project" value="UniProtKB-KW"/>
</dbReference>
<keyword evidence="5" id="KW-0349">Heme</keyword>
<dbReference type="InterPro" id="IPR003317">
    <property type="entry name" value="Cyt-d_oxidase_su2"/>
</dbReference>
<evidence type="ECO:0000256" key="11">
    <source>
        <dbReference type="ARBA" id="ARBA00023136"/>
    </source>
</evidence>
<dbReference type="GO" id="GO:0009055">
    <property type="term" value="F:electron transfer activity"/>
    <property type="evidence" value="ECO:0007669"/>
    <property type="project" value="TreeGrafter"/>
</dbReference>
<keyword evidence="9 12" id="KW-1133">Transmembrane helix</keyword>
<organism evidence="13 14">
    <name type="scientific">Fulvivirga sediminis</name>
    <dbReference type="NCBI Taxonomy" id="2803949"/>
    <lineage>
        <taxon>Bacteria</taxon>
        <taxon>Pseudomonadati</taxon>
        <taxon>Bacteroidota</taxon>
        <taxon>Cytophagia</taxon>
        <taxon>Cytophagales</taxon>
        <taxon>Fulvivirgaceae</taxon>
        <taxon>Fulvivirga</taxon>
    </lineage>
</organism>
<evidence type="ECO:0000313" key="13">
    <source>
        <dbReference type="EMBL" id="MBL3658532.1"/>
    </source>
</evidence>
<comment type="subcellular location">
    <subcellularLocation>
        <location evidence="1">Cell membrane</location>
        <topology evidence="1">Multi-pass membrane protein</topology>
    </subcellularLocation>
</comment>
<evidence type="ECO:0000256" key="1">
    <source>
        <dbReference type="ARBA" id="ARBA00004651"/>
    </source>
</evidence>
<dbReference type="GO" id="GO:0070069">
    <property type="term" value="C:cytochrome complex"/>
    <property type="evidence" value="ECO:0007669"/>
    <property type="project" value="TreeGrafter"/>
</dbReference>
<dbReference type="EMBL" id="JAESIY010000013">
    <property type="protein sequence ID" value="MBL3658532.1"/>
    <property type="molecule type" value="Genomic_DNA"/>
</dbReference>
<dbReference type="GO" id="GO:0016682">
    <property type="term" value="F:oxidoreductase activity, acting on diphenols and related substances as donors, oxygen as acceptor"/>
    <property type="evidence" value="ECO:0007669"/>
    <property type="project" value="TreeGrafter"/>
</dbReference>
<dbReference type="Proteomes" id="UP000659388">
    <property type="component" value="Unassembled WGS sequence"/>
</dbReference>
<keyword evidence="3" id="KW-0813">Transport</keyword>
<sequence length="358" mass="40641">MDYQVIWFIIVGFLLTGYAILDGFDLGVGALHLFSRGDHDRRILLNSIGPVWDGNEVWLVTAGGALFAAFPHVYATAFSGFYLPFMILLFALIFRAVSIEFRSKEDMRGWRKFWDVAFSVGSILAAILFGVAIGNVIMGFQIGSDMEFQGSFLDLISPYTLLTGVFNLIMFSMHGAIYLNLKTEGELKERVRRWAFKAYYIFVPLYAVTTFFTMFKRPEMLANFSFGFIEPIDQHHPLIEQNHIVVSVVAWIVVVLNFLAILNIHRSLVKDKPLQGFISSALMMMAIILFFALGLFPNMMVSNLSPDYNLDIYNSASSEYTLRTMFILACIGLPFVLGYTSIIYWTYRGVTKINESSY</sequence>
<dbReference type="AlphaFoldDB" id="A0A937F8Q0"/>
<feature type="transmembrane region" description="Helical" evidence="12">
    <location>
        <begin position="81"/>
        <end position="101"/>
    </location>
</feature>
<reference evidence="13" key="1">
    <citation type="submission" date="2021-01" db="EMBL/GenBank/DDBJ databases">
        <title>Fulvivirga kasyanovii gen. nov., sp nov., a novel member of the phylum Bacteroidetes isolated from seawater in a mussel farm.</title>
        <authorList>
            <person name="Zhao L.-H."/>
            <person name="Wang Z.-J."/>
        </authorList>
    </citation>
    <scope>NUCLEOTIDE SEQUENCE</scope>
    <source>
        <strain evidence="13">2943</strain>
    </source>
</reference>
<protein>
    <submittedName>
        <fullName evidence="13">Cytochrome d ubiquinol oxidase subunit II</fullName>
    </submittedName>
</protein>
<evidence type="ECO:0000256" key="5">
    <source>
        <dbReference type="ARBA" id="ARBA00022617"/>
    </source>
</evidence>
<feature type="transmembrane region" description="Helical" evidence="12">
    <location>
        <begin position="158"/>
        <end position="177"/>
    </location>
</feature>
<feature type="transmembrane region" description="Helical" evidence="12">
    <location>
        <begin position="244"/>
        <end position="264"/>
    </location>
</feature>
<keyword evidence="6 12" id="KW-0812">Transmembrane</keyword>
<dbReference type="PANTHER" id="PTHR43141">
    <property type="entry name" value="CYTOCHROME BD2 SUBUNIT II"/>
    <property type="match status" value="1"/>
</dbReference>
<keyword evidence="11 12" id="KW-0472">Membrane</keyword>
<dbReference type="PANTHER" id="PTHR43141:SF5">
    <property type="entry name" value="CYTOCHROME BD-I UBIQUINOL OXIDASE SUBUNIT 2"/>
    <property type="match status" value="1"/>
</dbReference>
<proteinExistence type="inferred from homology"/>
<evidence type="ECO:0000256" key="9">
    <source>
        <dbReference type="ARBA" id="ARBA00022989"/>
    </source>
</evidence>
<name>A0A937F8Q0_9BACT</name>
<evidence type="ECO:0000256" key="6">
    <source>
        <dbReference type="ARBA" id="ARBA00022692"/>
    </source>
</evidence>
<dbReference type="Pfam" id="PF02322">
    <property type="entry name" value="Cyt_bd_oxida_II"/>
    <property type="match status" value="1"/>
</dbReference>
<feature type="transmembrane region" description="Helical" evidence="12">
    <location>
        <begin position="6"/>
        <end position="34"/>
    </location>
</feature>
<accession>A0A937F8Q0</accession>
<feature type="transmembrane region" description="Helical" evidence="12">
    <location>
        <begin position="276"/>
        <end position="296"/>
    </location>
</feature>
<dbReference type="GO" id="GO:0019646">
    <property type="term" value="P:aerobic electron transport chain"/>
    <property type="evidence" value="ECO:0007669"/>
    <property type="project" value="TreeGrafter"/>
</dbReference>